<proteinExistence type="predicted"/>
<reference evidence="1" key="1">
    <citation type="submission" date="2014-09" db="EMBL/GenBank/DDBJ databases">
        <authorList>
            <person name="Magalhaes I.L.F."/>
            <person name="Oliveira U."/>
            <person name="Santos F.R."/>
            <person name="Vidigal T.H.D.A."/>
            <person name="Brescovit A.D."/>
            <person name="Santos A.J."/>
        </authorList>
    </citation>
    <scope>NUCLEOTIDE SEQUENCE</scope>
    <source>
        <tissue evidence="1">Shoot tissue taken approximately 20 cm above the soil surface</tissue>
    </source>
</reference>
<accession>A0A0A9H4T7</accession>
<dbReference type="AlphaFoldDB" id="A0A0A9H4T7"/>
<dbReference type="EMBL" id="GBRH01168025">
    <property type="protein sequence ID" value="JAE29871.1"/>
    <property type="molecule type" value="Transcribed_RNA"/>
</dbReference>
<protein>
    <submittedName>
        <fullName evidence="1">Uncharacterized protein</fullName>
    </submittedName>
</protein>
<sequence length="61" mass="6531">MLTQMMSASFGSVVRTNSGRVRNSSTWGMSVNTRSARPSFGCILLVNGASSVFVEGQMLLD</sequence>
<name>A0A0A9H4T7_ARUDO</name>
<reference evidence="1" key="2">
    <citation type="journal article" date="2015" name="Data Brief">
        <title>Shoot transcriptome of the giant reed, Arundo donax.</title>
        <authorList>
            <person name="Barrero R.A."/>
            <person name="Guerrero F.D."/>
            <person name="Moolhuijzen P."/>
            <person name="Goolsby J.A."/>
            <person name="Tidwell J."/>
            <person name="Bellgard S.E."/>
            <person name="Bellgard M.I."/>
        </authorList>
    </citation>
    <scope>NUCLEOTIDE SEQUENCE</scope>
    <source>
        <tissue evidence="1">Shoot tissue taken approximately 20 cm above the soil surface</tissue>
    </source>
</reference>
<organism evidence="1">
    <name type="scientific">Arundo donax</name>
    <name type="common">Giant reed</name>
    <name type="synonym">Donax arundinaceus</name>
    <dbReference type="NCBI Taxonomy" id="35708"/>
    <lineage>
        <taxon>Eukaryota</taxon>
        <taxon>Viridiplantae</taxon>
        <taxon>Streptophyta</taxon>
        <taxon>Embryophyta</taxon>
        <taxon>Tracheophyta</taxon>
        <taxon>Spermatophyta</taxon>
        <taxon>Magnoliopsida</taxon>
        <taxon>Liliopsida</taxon>
        <taxon>Poales</taxon>
        <taxon>Poaceae</taxon>
        <taxon>PACMAD clade</taxon>
        <taxon>Arundinoideae</taxon>
        <taxon>Arundineae</taxon>
        <taxon>Arundo</taxon>
    </lineage>
</organism>
<evidence type="ECO:0000313" key="1">
    <source>
        <dbReference type="EMBL" id="JAE29871.1"/>
    </source>
</evidence>